<reference evidence="1 2" key="1">
    <citation type="submission" date="2018-12" db="EMBL/GenBank/DDBJ databases">
        <authorList>
            <consortium name="Pathogen Informatics"/>
        </authorList>
    </citation>
    <scope>NUCLEOTIDE SEQUENCE [LARGE SCALE GENOMIC DNA]</scope>
    <source>
        <strain evidence="1 2">NCTC9695</strain>
    </source>
</reference>
<dbReference type="Proteomes" id="UP000275777">
    <property type="component" value="Chromosome"/>
</dbReference>
<accession>A0A447TJX6</accession>
<proteinExistence type="predicted"/>
<evidence type="ECO:0000313" key="1">
    <source>
        <dbReference type="EMBL" id="VEB45184.1"/>
    </source>
</evidence>
<name>A0A447TJX6_CHRVL</name>
<dbReference type="EMBL" id="LR134182">
    <property type="protein sequence ID" value="VEB45184.1"/>
    <property type="molecule type" value="Genomic_DNA"/>
</dbReference>
<dbReference type="Gene3D" id="3.40.50.300">
    <property type="entry name" value="P-loop containing nucleotide triphosphate hydrolases"/>
    <property type="match status" value="1"/>
</dbReference>
<sequence>MATLEEAIAKIDGETRDMLQTTYDAVNAKMREFFPTLFGGGRAELVLTGEDLLDAGVQIIAQPPARRTAPSTCCPAARRP</sequence>
<organism evidence="1 2">
    <name type="scientific">Chromobacterium violaceum</name>
    <dbReference type="NCBI Taxonomy" id="536"/>
    <lineage>
        <taxon>Bacteria</taxon>
        <taxon>Pseudomonadati</taxon>
        <taxon>Pseudomonadota</taxon>
        <taxon>Betaproteobacteria</taxon>
        <taxon>Neisseriales</taxon>
        <taxon>Chromobacteriaceae</taxon>
        <taxon>Chromobacterium</taxon>
    </lineage>
</organism>
<evidence type="ECO:0000313" key="2">
    <source>
        <dbReference type="Proteomes" id="UP000275777"/>
    </source>
</evidence>
<dbReference type="InterPro" id="IPR027417">
    <property type="entry name" value="P-loop_NTPase"/>
</dbReference>
<protein>
    <submittedName>
        <fullName evidence="1">Chromosome partition protein Smc</fullName>
    </submittedName>
</protein>
<dbReference type="AlphaFoldDB" id="A0A447TJX6"/>
<gene>
    <name evidence="1" type="primary">smc_2</name>
    <name evidence="1" type="ORF">NCTC9695_05689</name>
</gene>